<evidence type="ECO:0008006" key="4">
    <source>
        <dbReference type="Google" id="ProtNLM"/>
    </source>
</evidence>
<name>A0A316FQ03_9GAMM</name>
<evidence type="ECO:0000313" key="2">
    <source>
        <dbReference type="EMBL" id="PWK50764.1"/>
    </source>
</evidence>
<feature type="compositionally biased region" description="Low complexity" evidence="1">
    <location>
        <begin position="108"/>
        <end position="119"/>
    </location>
</feature>
<comment type="caution">
    <text evidence="2">The sequence shown here is derived from an EMBL/GenBank/DDBJ whole genome shotgun (WGS) entry which is preliminary data.</text>
</comment>
<dbReference type="AlphaFoldDB" id="A0A316FQ03"/>
<gene>
    <name evidence="2" type="ORF">C8D97_10651</name>
</gene>
<protein>
    <recommendedName>
        <fullName evidence="4">Lipoprotein</fullName>
    </recommendedName>
</protein>
<dbReference type="PROSITE" id="PS51257">
    <property type="entry name" value="PROKAR_LIPOPROTEIN"/>
    <property type="match status" value="1"/>
</dbReference>
<reference evidence="2 3" key="1">
    <citation type="submission" date="2018-05" db="EMBL/GenBank/DDBJ databases">
        <title>Genomic Encyclopedia of Type Strains, Phase IV (KMG-IV): sequencing the most valuable type-strain genomes for metagenomic binning, comparative biology and taxonomic classification.</title>
        <authorList>
            <person name="Goeker M."/>
        </authorList>
    </citation>
    <scope>NUCLEOTIDE SEQUENCE [LARGE SCALE GENOMIC DNA]</scope>
    <source>
        <strain evidence="2 3">DSM 25350</strain>
    </source>
</reference>
<evidence type="ECO:0000256" key="1">
    <source>
        <dbReference type="SAM" id="MobiDB-lite"/>
    </source>
</evidence>
<dbReference type="Proteomes" id="UP000245790">
    <property type="component" value="Unassembled WGS sequence"/>
</dbReference>
<accession>A0A316FQ03</accession>
<organism evidence="2 3">
    <name type="scientific">Pleionea mediterranea</name>
    <dbReference type="NCBI Taxonomy" id="523701"/>
    <lineage>
        <taxon>Bacteria</taxon>
        <taxon>Pseudomonadati</taxon>
        <taxon>Pseudomonadota</taxon>
        <taxon>Gammaproteobacteria</taxon>
        <taxon>Oceanospirillales</taxon>
        <taxon>Pleioneaceae</taxon>
        <taxon>Pleionea</taxon>
    </lineage>
</organism>
<feature type="region of interest" description="Disordered" evidence="1">
    <location>
        <begin position="133"/>
        <end position="156"/>
    </location>
</feature>
<sequence>MTLKKLFQISILLACFVALSGCAFHGRHHGHYKHGHHHSRIHLHGHMHGKPSHVVGALIAGAVIGHAIESAAHRAHERQHDKDVDSNTPDLNSSSTQNQNDINNPEMSQPNNSSSVGSSFYMTTPNGECLLVEKYPDGKESRSLVNKKLCNKPQPD</sequence>
<feature type="compositionally biased region" description="Basic and acidic residues" evidence="1">
    <location>
        <begin position="71"/>
        <end position="85"/>
    </location>
</feature>
<dbReference type="EMBL" id="QGGU01000006">
    <property type="protein sequence ID" value="PWK50764.1"/>
    <property type="molecule type" value="Genomic_DNA"/>
</dbReference>
<dbReference type="RefSeq" id="WP_109763432.1">
    <property type="nucleotide sequence ID" value="NZ_QGGU01000006.1"/>
</dbReference>
<feature type="compositionally biased region" description="Polar residues" evidence="1">
    <location>
        <begin position="86"/>
        <end position="107"/>
    </location>
</feature>
<proteinExistence type="predicted"/>
<keyword evidence="3" id="KW-1185">Reference proteome</keyword>
<feature type="region of interest" description="Disordered" evidence="1">
    <location>
        <begin position="70"/>
        <end position="120"/>
    </location>
</feature>
<evidence type="ECO:0000313" key="3">
    <source>
        <dbReference type="Proteomes" id="UP000245790"/>
    </source>
</evidence>